<reference evidence="3" key="1">
    <citation type="submission" date="2020-06" db="EMBL/GenBank/DDBJ databases">
        <title>Unique genomic features of the anaerobic methanotrophic archaea.</title>
        <authorList>
            <person name="Chadwick G.L."/>
            <person name="Skennerton C.T."/>
            <person name="Laso-Perez R."/>
            <person name="Leu A.O."/>
            <person name="Speth D.R."/>
            <person name="Yu H."/>
            <person name="Morgan-Lang C."/>
            <person name="Hatzenpichler R."/>
            <person name="Goudeau D."/>
            <person name="Malmstrom R."/>
            <person name="Brazelton W.J."/>
            <person name="Woyke T."/>
            <person name="Hallam S.J."/>
            <person name="Tyson G.W."/>
            <person name="Wegener G."/>
            <person name="Boetius A."/>
            <person name="Orphan V."/>
        </authorList>
    </citation>
    <scope>NUCLEOTIDE SEQUENCE</scope>
</reference>
<accession>A0A7G9Y764</accession>
<name>A0A7G9Y764_9EURY</name>
<dbReference type="Pfam" id="PF13655">
    <property type="entry name" value="RVT_N"/>
    <property type="match status" value="1"/>
</dbReference>
<dbReference type="AlphaFoldDB" id="A0A7G9Y764"/>
<sequence>MNGGKPVNVSNSITPAKGEKLTDKQPKSQWTDVDWDVVKRHVNRLQTRIAKAVKQGMWNLVKRLRYLLTNSHYAKLLAVKRVTQNRGKRTAGMDGAKWTTPNSKMNAALKLSDKKYKAKPLRRVYISKPGTDKKRPLGIPTMHDRAMQAL</sequence>
<dbReference type="EMBL" id="MT630870">
    <property type="protein sequence ID" value="QNO43848.1"/>
    <property type="molecule type" value="Genomic_DNA"/>
</dbReference>
<dbReference type="InterPro" id="IPR025960">
    <property type="entry name" value="RVT_N"/>
</dbReference>
<protein>
    <recommendedName>
        <fullName evidence="2">Reverse transcriptase N-terminal domain-containing protein</fullName>
    </recommendedName>
</protein>
<dbReference type="PANTHER" id="PTHR34047">
    <property type="entry name" value="NUCLEAR INTRON MATURASE 1, MITOCHONDRIAL-RELATED"/>
    <property type="match status" value="1"/>
</dbReference>
<feature type="region of interest" description="Disordered" evidence="1">
    <location>
        <begin position="1"/>
        <end position="26"/>
    </location>
</feature>
<organism evidence="3">
    <name type="scientific">Candidatus Methanogaster sp. ANME-2c ERB4</name>
    <dbReference type="NCBI Taxonomy" id="2759911"/>
    <lineage>
        <taxon>Archaea</taxon>
        <taxon>Methanobacteriati</taxon>
        <taxon>Methanobacteriota</taxon>
        <taxon>Stenosarchaea group</taxon>
        <taxon>Methanomicrobia</taxon>
        <taxon>Methanosarcinales</taxon>
        <taxon>ANME-2 cluster</taxon>
        <taxon>Candidatus Methanogasteraceae</taxon>
        <taxon>Candidatus Methanogaster</taxon>
    </lineage>
</organism>
<evidence type="ECO:0000313" key="3">
    <source>
        <dbReference type="EMBL" id="QNO43848.1"/>
    </source>
</evidence>
<evidence type="ECO:0000256" key="1">
    <source>
        <dbReference type="SAM" id="MobiDB-lite"/>
    </source>
</evidence>
<dbReference type="PANTHER" id="PTHR34047:SF8">
    <property type="entry name" value="PROTEIN YKFC"/>
    <property type="match status" value="1"/>
</dbReference>
<feature type="compositionally biased region" description="Basic and acidic residues" evidence="1">
    <location>
        <begin position="17"/>
        <end position="26"/>
    </location>
</feature>
<gene>
    <name evidence="3" type="ORF">KKPOJJPN_00005</name>
</gene>
<feature type="domain" description="Reverse transcriptase N-terminal" evidence="2">
    <location>
        <begin position="30"/>
        <end position="111"/>
    </location>
</feature>
<proteinExistence type="predicted"/>
<evidence type="ECO:0000259" key="2">
    <source>
        <dbReference type="Pfam" id="PF13655"/>
    </source>
</evidence>
<dbReference type="InterPro" id="IPR051083">
    <property type="entry name" value="GrpII_Intron_Splice-Mob/Def"/>
</dbReference>